<feature type="region of interest" description="Disordered" evidence="1">
    <location>
        <begin position="317"/>
        <end position="336"/>
    </location>
</feature>
<feature type="region of interest" description="Disordered" evidence="1">
    <location>
        <begin position="1"/>
        <end position="26"/>
    </location>
</feature>
<feature type="region of interest" description="Disordered" evidence="1">
    <location>
        <begin position="438"/>
        <end position="502"/>
    </location>
</feature>
<reference evidence="3 4" key="1">
    <citation type="submission" date="2011-09" db="EMBL/GenBank/DDBJ databases">
        <title>The Genome Sequence of Plasmodium vivax North Korean.</title>
        <authorList>
            <consortium name="The Broad Institute Genome Sequencing Platform"/>
            <consortium name="The Broad Institute Genome Sequencing Center for Infectious Disease"/>
            <person name="Neafsey D."/>
            <person name="Carlton J."/>
            <person name="Barnwell J."/>
            <person name="Collins W."/>
            <person name="Escalante A."/>
            <person name="Mullikin J."/>
            <person name="Saul A."/>
            <person name="Guigo R."/>
            <person name="Camara F."/>
            <person name="Young S.K."/>
            <person name="Zeng Q."/>
            <person name="Gargeya S."/>
            <person name="Fitzgerald M."/>
            <person name="Haas B."/>
            <person name="Abouelleil A."/>
            <person name="Alvarado L."/>
            <person name="Arachchi H.M."/>
            <person name="Berlin A."/>
            <person name="Brown A."/>
            <person name="Chapman S.B."/>
            <person name="Chen Z."/>
            <person name="Dunbar C."/>
            <person name="Freedman E."/>
            <person name="Gearin G."/>
            <person name="Gellesch M."/>
            <person name="Goldberg J."/>
            <person name="Griggs A."/>
            <person name="Gujja S."/>
            <person name="Heiman D."/>
            <person name="Howarth C."/>
            <person name="Larson L."/>
            <person name="Lui A."/>
            <person name="MacDonald P.J.P."/>
            <person name="Montmayeur A."/>
            <person name="Murphy C."/>
            <person name="Neiman D."/>
            <person name="Pearson M."/>
            <person name="Priest M."/>
            <person name="Roberts A."/>
            <person name="Saif S."/>
            <person name="Shea T."/>
            <person name="Shenoy N."/>
            <person name="Sisk P."/>
            <person name="Stolte C."/>
            <person name="Sykes S."/>
            <person name="Wortman J."/>
            <person name="Nusbaum C."/>
            <person name="Birren B."/>
        </authorList>
    </citation>
    <scope>NUCLEOTIDE SEQUENCE [LARGE SCALE GENOMIC DNA]</scope>
    <source>
        <strain evidence="3 4">North Korean</strain>
    </source>
</reference>
<organism evidence="3 4">
    <name type="scientific">Plasmodium vivax North Korean</name>
    <dbReference type="NCBI Taxonomy" id="1035514"/>
    <lineage>
        <taxon>Eukaryota</taxon>
        <taxon>Sar</taxon>
        <taxon>Alveolata</taxon>
        <taxon>Apicomplexa</taxon>
        <taxon>Aconoidasida</taxon>
        <taxon>Haemosporida</taxon>
        <taxon>Plasmodiidae</taxon>
        <taxon>Plasmodium</taxon>
        <taxon>Plasmodium (Plasmodium)</taxon>
    </lineage>
</organism>
<feature type="region of interest" description="Disordered" evidence="1">
    <location>
        <begin position="905"/>
        <end position="943"/>
    </location>
</feature>
<dbReference type="OrthoDB" id="370306at2759"/>
<feature type="region of interest" description="Disordered" evidence="1">
    <location>
        <begin position="986"/>
        <end position="1018"/>
    </location>
</feature>
<feature type="domain" description="C2H2-type" evidence="2">
    <location>
        <begin position="49"/>
        <end position="71"/>
    </location>
</feature>
<feature type="compositionally biased region" description="Polar residues" evidence="1">
    <location>
        <begin position="487"/>
        <end position="499"/>
    </location>
</feature>
<feature type="region of interest" description="Disordered" evidence="1">
    <location>
        <begin position="578"/>
        <end position="602"/>
    </location>
</feature>
<protein>
    <recommendedName>
        <fullName evidence="2">C2H2-type domain-containing protein</fullName>
    </recommendedName>
</protein>
<feature type="compositionally biased region" description="Basic and acidic residues" evidence="1">
    <location>
        <begin position="986"/>
        <end position="1001"/>
    </location>
</feature>
<evidence type="ECO:0000259" key="2">
    <source>
        <dbReference type="PROSITE" id="PS00028"/>
    </source>
</evidence>
<feature type="compositionally biased region" description="Basic and acidic residues" evidence="1">
    <location>
        <begin position="1130"/>
        <end position="1148"/>
    </location>
</feature>
<evidence type="ECO:0000256" key="1">
    <source>
        <dbReference type="SAM" id="MobiDB-lite"/>
    </source>
</evidence>
<dbReference type="Proteomes" id="UP000053239">
    <property type="component" value="Unassembled WGS sequence"/>
</dbReference>
<feature type="compositionally biased region" description="Basic and acidic residues" evidence="1">
    <location>
        <begin position="1"/>
        <end position="10"/>
    </location>
</feature>
<dbReference type="InterPro" id="IPR013087">
    <property type="entry name" value="Znf_C2H2_type"/>
</dbReference>
<feature type="compositionally biased region" description="Polar residues" evidence="1">
    <location>
        <begin position="1149"/>
        <end position="1161"/>
    </location>
</feature>
<feature type="region of interest" description="Disordered" evidence="1">
    <location>
        <begin position="157"/>
        <end position="224"/>
    </location>
</feature>
<dbReference type="EMBL" id="KQ235217">
    <property type="protein sequence ID" value="KNA01922.1"/>
    <property type="molecule type" value="Genomic_DNA"/>
</dbReference>
<name>A0A0J9U1R4_PLAVI</name>
<feature type="region of interest" description="Disordered" evidence="1">
    <location>
        <begin position="1062"/>
        <end position="1112"/>
    </location>
</feature>
<proteinExistence type="predicted"/>
<gene>
    <name evidence="3" type="ORF">PVNG_02991</name>
</gene>
<feature type="compositionally biased region" description="Gly residues" evidence="1">
    <location>
        <begin position="186"/>
        <end position="195"/>
    </location>
</feature>
<sequence>MSHEWSDALEWRGNNSLESGREEEEEEEGKKKKASCYELINDKIFVYRCNACLLVFTCVHSFSNHVVSENHQIKQLNSLKRGKTFGCLRCKYVCLSVAKIISHIETFNHGHNILRKIKRNMVYNGIAFCSCRVKCYTFYSQNKYCLTTGDPLLAEHEGVPNLQPSGEGVPNLQPTGEAVPNLQPTGEGGEGGEGGMRPYDQSDSHHGGDVQFLPEGGWTPKGGSSLRRKTLGFILSTTGGAASNAAPNDADGAASKETDSATSNAAPNDANGAASNAAPMPCNQVGEQAELSPICTDLKKINDFNAVLLNLEKQEKQEKQRGRNMQGAANQQNGCTTDESRNLLLHIYENNYHLDQMSRRDSSHQDAHQNEKKCDALDETEGQLFSPPVGLNGDNAFAERENDPLSGYRFNPLSSYRFNPFEQGDFSLFPREDNTRVGTPGGEAPFFTHQGDHPQSGANNPDRKDTIRTSTTYSTLHEEGPSHINGGRSTRNKSSQNRPPNYEPIFKDHHKWDQFLSSEVANKIDQNLEGEMDEVKNSFLRSIQNSAKKLAALDALYLDEQMKGASLFCTDPPTACRSGGERHTNVGDEIGTNREGTPSGMPHPDEQQMGGFLNEDKFSPSEEDLKKYFCKNLLSHIFDYQPSSVVPTMGGSQRVDSGEPFSGKVAKAVGNTHWDVVTANNAHNMAERETPNRGPFTDMEYLPREGAADAAQYQTRRIDSSGSFLSPKYWQSQMDEMNRGDYNHMGGKDNREVSGSLVGATNQLGYTKHTVGRDKQRGDPHDASLFPPIGNALTYMKKKRSDNATEEREKKHQLDLLNYYRVQGGRSPYAHGDVQNGEGGRCYPQLNKASQHSNQPYEDLTPYRKCFGGWVAEEKNCKGENPLSRHAGPVSFTANAGVAVAKGMHQLGAPSPSGANFNERRLSQPSRRTSVSNPTDNAASPTQEQILNSIFEDPCDDKKICRTPSETDALNKKRQSFIDEIGEIKKSIEREKEKGNEKENNRPPTLTHMDPPYGQRMTPAIPLHSERSDFFKSGVLKKPSFYLGSRNNDGRGAYPDFKSIRANDPRGAGAHSGIPTEGGNFGSGHIQGGHIQGGHIQGGHVQSGHFQNGYFQSSHLDSHLDSRLDNRRDHFSRTHQERKKSADGEYDQRFSSNLSKWQRRR</sequence>
<dbReference type="AlphaFoldDB" id="A0A0J9U1R4"/>
<feature type="compositionally biased region" description="Polar residues" evidence="1">
    <location>
        <begin position="923"/>
        <end position="943"/>
    </location>
</feature>
<evidence type="ECO:0000313" key="3">
    <source>
        <dbReference type="EMBL" id="KNA01922.1"/>
    </source>
</evidence>
<feature type="region of interest" description="Disordered" evidence="1">
    <location>
        <begin position="1130"/>
        <end position="1161"/>
    </location>
</feature>
<evidence type="ECO:0000313" key="4">
    <source>
        <dbReference type="Proteomes" id="UP000053239"/>
    </source>
</evidence>
<accession>A0A0J9U1R4</accession>
<dbReference type="PROSITE" id="PS00028">
    <property type="entry name" value="ZINC_FINGER_C2H2_1"/>
    <property type="match status" value="1"/>
</dbReference>
<feature type="region of interest" description="Disordered" evidence="1">
    <location>
        <begin position="239"/>
        <end position="279"/>
    </location>
</feature>
<feature type="compositionally biased region" description="Gly residues" evidence="1">
    <location>
        <begin position="1079"/>
        <end position="1097"/>
    </location>
</feature>
<feature type="compositionally biased region" description="Polar residues" evidence="1">
    <location>
        <begin position="327"/>
        <end position="336"/>
    </location>
</feature>